<accession>A0A1X7SF31</accession>
<proteinExistence type="predicted"/>
<organism evidence="1">
    <name type="scientific">Amphimedon queenslandica</name>
    <name type="common">Sponge</name>
    <dbReference type="NCBI Taxonomy" id="400682"/>
    <lineage>
        <taxon>Eukaryota</taxon>
        <taxon>Metazoa</taxon>
        <taxon>Porifera</taxon>
        <taxon>Demospongiae</taxon>
        <taxon>Heteroscleromorpha</taxon>
        <taxon>Haplosclerida</taxon>
        <taxon>Niphatidae</taxon>
        <taxon>Amphimedon</taxon>
    </lineage>
</organism>
<protein>
    <submittedName>
        <fullName evidence="1">Uncharacterized protein</fullName>
    </submittedName>
</protein>
<dbReference type="InParanoid" id="A0A1X7SF31"/>
<evidence type="ECO:0000313" key="1">
    <source>
        <dbReference type="EnsemblMetazoa" id="Aqu2.1.00682_001"/>
    </source>
</evidence>
<name>A0A1X7SF31_AMPQE</name>
<dbReference type="AlphaFoldDB" id="A0A1X7SF31"/>
<dbReference type="EnsemblMetazoa" id="Aqu2.1.00682_001">
    <property type="protein sequence ID" value="Aqu2.1.00682_001"/>
    <property type="gene ID" value="Aqu2.1.00682"/>
</dbReference>
<sequence length="53" mass="6051">TVTRKCERAKEVGIVGKGLSVTKMSTRSKDYERLKHTSSGIRNDKQCLLLNQW</sequence>
<reference evidence="1" key="1">
    <citation type="submission" date="2017-05" db="UniProtKB">
        <authorList>
            <consortium name="EnsemblMetazoa"/>
        </authorList>
    </citation>
    <scope>IDENTIFICATION</scope>
</reference>